<evidence type="ECO:0000313" key="3">
    <source>
        <dbReference type="Proteomes" id="UP000006813"/>
    </source>
</evidence>
<evidence type="ECO:0000256" key="1">
    <source>
        <dbReference type="SAM" id="MobiDB-lite"/>
    </source>
</evidence>
<accession>G5ANZ7</accession>
<dbReference type="InParanoid" id="G5ANZ7"/>
<proteinExistence type="predicted"/>
<dbReference type="EMBL" id="JH166247">
    <property type="protein sequence ID" value="EHA98757.1"/>
    <property type="molecule type" value="Genomic_DNA"/>
</dbReference>
<name>G5ANZ7_HETGA</name>
<dbReference type="AlphaFoldDB" id="G5ANZ7"/>
<feature type="compositionally biased region" description="Low complexity" evidence="1">
    <location>
        <begin position="50"/>
        <end position="73"/>
    </location>
</feature>
<evidence type="ECO:0000313" key="2">
    <source>
        <dbReference type="EMBL" id="EHA98757.1"/>
    </source>
</evidence>
<sequence>MPEGPITEQTCSGATPACSLHSTHRTSLEMLTVLAEDRLSPSPVPTAWTSSLQSAPGASSSEAASQQQGLQLSHPSPASCTPIYAKPEMSRMPGPAAQRREDISSPRENLLQSECAKAGQLVTQGGLDALLELSQRAGPPV</sequence>
<dbReference type="Proteomes" id="UP000006813">
    <property type="component" value="Unassembled WGS sequence"/>
</dbReference>
<protein>
    <submittedName>
        <fullName evidence="2">Uncharacterized protein</fullName>
    </submittedName>
</protein>
<reference evidence="2 3" key="1">
    <citation type="journal article" date="2011" name="Nature">
        <title>Genome sequencing reveals insights into physiology and longevity of the naked mole rat.</title>
        <authorList>
            <person name="Kim E.B."/>
            <person name="Fang X."/>
            <person name="Fushan A.A."/>
            <person name="Huang Z."/>
            <person name="Lobanov A.V."/>
            <person name="Han L."/>
            <person name="Marino S.M."/>
            <person name="Sun X."/>
            <person name="Turanov A.A."/>
            <person name="Yang P."/>
            <person name="Yim S.H."/>
            <person name="Zhao X."/>
            <person name="Kasaikina M.V."/>
            <person name="Stoletzki N."/>
            <person name="Peng C."/>
            <person name="Polak P."/>
            <person name="Xiong Z."/>
            <person name="Kiezun A."/>
            <person name="Zhu Y."/>
            <person name="Chen Y."/>
            <person name="Kryukov G.V."/>
            <person name="Zhang Q."/>
            <person name="Peshkin L."/>
            <person name="Yang L."/>
            <person name="Bronson R.T."/>
            <person name="Buffenstein R."/>
            <person name="Wang B."/>
            <person name="Han C."/>
            <person name="Li Q."/>
            <person name="Chen L."/>
            <person name="Zhao W."/>
            <person name="Sunyaev S.R."/>
            <person name="Park T.J."/>
            <person name="Zhang G."/>
            <person name="Wang J."/>
            <person name="Gladyshev V.N."/>
        </authorList>
    </citation>
    <scope>NUCLEOTIDE SEQUENCE [LARGE SCALE GENOMIC DNA]</scope>
</reference>
<feature type="region of interest" description="Disordered" evidence="1">
    <location>
        <begin position="40"/>
        <end position="110"/>
    </location>
</feature>
<organism evidence="2 3">
    <name type="scientific">Heterocephalus glaber</name>
    <name type="common">Naked mole rat</name>
    <dbReference type="NCBI Taxonomy" id="10181"/>
    <lineage>
        <taxon>Eukaryota</taxon>
        <taxon>Metazoa</taxon>
        <taxon>Chordata</taxon>
        <taxon>Craniata</taxon>
        <taxon>Vertebrata</taxon>
        <taxon>Euteleostomi</taxon>
        <taxon>Mammalia</taxon>
        <taxon>Eutheria</taxon>
        <taxon>Euarchontoglires</taxon>
        <taxon>Glires</taxon>
        <taxon>Rodentia</taxon>
        <taxon>Hystricomorpha</taxon>
        <taxon>Bathyergidae</taxon>
        <taxon>Heterocephalus</taxon>
    </lineage>
</organism>
<gene>
    <name evidence="2" type="ORF">GW7_00762</name>
</gene>